<feature type="compositionally biased region" description="Polar residues" evidence="1">
    <location>
        <begin position="8"/>
        <end position="17"/>
    </location>
</feature>
<feature type="compositionally biased region" description="Polar residues" evidence="1">
    <location>
        <begin position="48"/>
        <end position="70"/>
    </location>
</feature>
<reference evidence="2" key="1">
    <citation type="journal article" date="2019" name="Sci. Rep.">
        <title>Draft genome of Tanacetum cinerariifolium, the natural source of mosquito coil.</title>
        <authorList>
            <person name="Yamashiro T."/>
            <person name="Shiraishi A."/>
            <person name="Satake H."/>
            <person name="Nakayama K."/>
        </authorList>
    </citation>
    <scope>NUCLEOTIDE SEQUENCE</scope>
</reference>
<comment type="caution">
    <text evidence="2">The sequence shown here is derived from an EMBL/GenBank/DDBJ whole genome shotgun (WGS) entry which is preliminary data.</text>
</comment>
<proteinExistence type="predicted"/>
<feature type="region of interest" description="Disordered" evidence="1">
    <location>
        <begin position="1"/>
        <end position="22"/>
    </location>
</feature>
<evidence type="ECO:0000256" key="1">
    <source>
        <dbReference type="SAM" id="MobiDB-lite"/>
    </source>
</evidence>
<feature type="compositionally biased region" description="Basic and acidic residues" evidence="1">
    <location>
        <begin position="89"/>
        <end position="99"/>
    </location>
</feature>
<sequence length="248" mass="27638">MKPKRKNTQVPQPSGSTEHIADEAVYKELDDNLVRATTIASSLEAEQVSGNINKTQFKATPNESSSQRTNSGGGHRVKSSDNEESLGEDASKQERRIDDIDVDDDITLVSVQADTKMFDAKNDLGGEEVFVEQEVIADKEKFDEVTLAQALAELKTSKPKAKGVVIQEPSESITTTTTIPKQKLQDKGKGIMVEEPMKHKKKDQIRLDEEATLKLQAEFDEEQRLVREEAEKKLEANIALIETWDDVL</sequence>
<dbReference type="EMBL" id="BKCJ010004919">
    <property type="protein sequence ID" value="GEU63849.1"/>
    <property type="molecule type" value="Genomic_DNA"/>
</dbReference>
<gene>
    <name evidence="2" type="ORF">Tci_035827</name>
</gene>
<feature type="region of interest" description="Disordered" evidence="1">
    <location>
        <begin position="158"/>
        <end position="204"/>
    </location>
</feature>
<accession>A0A6L2LRT0</accession>
<dbReference type="AlphaFoldDB" id="A0A6L2LRT0"/>
<evidence type="ECO:0000313" key="2">
    <source>
        <dbReference type="EMBL" id="GEU63849.1"/>
    </source>
</evidence>
<organism evidence="2">
    <name type="scientific">Tanacetum cinerariifolium</name>
    <name type="common">Dalmatian daisy</name>
    <name type="synonym">Chrysanthemum cinerariifolium</name>
    <dbReference type="NCBI Taxonomy" id="118510"/>
    <lineage>
        <taxon>Eukaryota</taxon>
        <taxon>Viridiplantae</taxon>
        <taxon>Streptophyta</taxon>
        <taxon>Embryophyta</taxon>
        <taxon>Tracheophyta</taxon>
        <taxon>Spermatophyta</taxon>
        <taxon>Magnoliopsida</taxon>
        <taxon>eudicotyledons</taxon>
        <taxon>Gunneridae</taxon>
        <taxon>Pentapetalae</taxon>
        <taxon>asterids</taxon>
        <taxon>campanulids</taxon>
        <taxon>Asterales</taxon>
        <taxon>Asteraceae</taxon>
        <taxon>Asteroideae</taxon>
        <taxon>Anthemideae</taxon>
        <taxon>Anthemidinae</taxon>
        <taxon>Tanacetum</taxon>
    </lineage>
</organism>
<protein>
    <submittedName>
        <fullName evidence="2">Uncharacterized protein</fullName>
    </submittedName>
</protein>
<feature type="compositionally biased region" description="Low complexity" evidence="1">
    <location>
        <begin position="167"/>
        <end position="182"/>
    </location>
</feature>
<name>A0A6L2LRT0_TANCI</name>
<feature type="region of interest" description="Disordered" evidence="1">
    <location>
        <begin position="43"/>
        <end position="101"/>
    </location>
</feature>